<keyword evidence="19" id="KW-1185">Reference proteome</keyword>
<feature type="domain" description="CHASE" evidence="17">
    <location>
        <begin position="112"/>
        <end position="203"/>
    </location>
</feature>
<dbReference type="InterPro" id="IPR042240">
    <property type="entry name" value="CHASE_sf"/>
</dbReference>
<dbReference type="InterPro" id="IPR011006">
    <property type="entry name" value="CheY-like_superfamily"/>
</dbReference>
<dbReference type="PANTHER" id="PTHR43047">
    <property type="entry name" value="TWO-COMPONENT HISTIDINE PROTEIN KINASE"/>
    <property type="match status" value="1"/>
</dbReference>
<evidence type="ECO:0000256" key="5">
    <source>
        <dbReference type="ARBA" id="ARBA00022553"/>
    </source>
</evidence>
<dbReference type="InterPro" id="IPR003661">
    <property type="entry name" value="HisK_dim/P_dom"/>
</dbReference>
<evidence type="ECO:0000259" key="16">
    <source>
        <dbReference type="PROSITE" id="PS50110"/>
    </source>
</evidence>
<dbReference type="GO" id="GO:0000155">
    <property type="term" value="F:phosphorelay sensor kinase activity"/>
    <property type="evidence" value="ECO:0007669"/>
    <property type="project" value="InterPro"/>
</dbReference>
<accession>A0A923LRD3</accession>
<evidence type="ECO:0000256" key="7">
    <source>
        <dbReference type="ARBA" id="ARBA00022692"/>
    </source>
</evidence>
<dbReference type="PANTHER" id="PTHR43047:SF66">
    <property type="entry name" value="HISKA"/>
    <property type="match status" value="1"/>
</dbReference>
<dbReference type="PROSITE" id="PS50839">
    <property type="entry name" value="CHASE"/>
    <property type="match status" value="1"/>
</dbReference>
<evidence type="ECO:0000256" key="14">
    <source>
        <dbReference type="SAM" id="Phobius"/>
    </source>
</evidence>
<name>A0A923LRD3_9FIRM</name>
<evidence type="ECO:0000256" key="10">
    <source>
        <dbReference type="ARBA" id="ARBA00023012"/>
    </source>
</evidence>
<dbReference type="Pfam" id="PF03924">
    <property type="entry name" value="CHASE"/>
    <property type="match status" value="1"/>
</dbReference>
<dbReference type="Gene3D" id="3.30.450.350">
    <property type="entry name" value="CHASE domain"/>
    <property type="match status" value="1"/>
</dbReference>
<feature type="modified residue" description="4-aspartylphosphate" evidence="13">
    <location>
        <position position="621"/>
    </location>
</feature>
<comment type="subcellular location">
    <subcellularLocation>
        <location evidence="2">Membrane</location>
    </subcellularLocation>
</comment>
<dbReference type="SUPFAM" id="SSF55874">
    <property type="entry name" value="ATPase domain of HSP90 chaperone/DNA topoisomerase II/histidine kinase"/>
    <property type="match status" value="1"/>
</dbReference>
<dbReference type="SUPFAM" id="SSF47384">
    <property type="entry name" value="Homodimeric domain of signal transducing histidine kinase"/>
    <property type="match status" value="1"/>
</dbReference>
<dbReference type="InterPro" id="IPR004358">
    <property type="entry name" value="Sig_transdc_His_kin-like_C"/>
</dbReference>
<dbReference type="Pfam" id="PF00072">
    <property type="entry name" value="Response_reg"/>
    <property type="match status" value="1"/>
</dbReference>
<dbReference type="PROSITE" id="PS50110">
    <property type="entry name" value="RESPONSE_REGULATORY"/>
    <property type="match status" value="1"/>
</dbReference>
<dbReference type="Proteomes" id="UP000606720">
    <property type="component" value="Unassembled WGS sequence"/>
</dbReference>
<proteinExistence type="predicted"/>
<keyword evidence="9 14" id="KW-1133">Transmembrane helix</keyword>
<evidence type="ECO:0000259" key="17">
    <source>
        <dbReference type="PROSITE" id="PS50839"/>
    </source>
</evidence>
<dbReference type="InterPro" id="IPR036890">
    <property type="entry name" value="HATPase_C_sf"/>
</dbReference>
<dbReference type="PROSITE" id="PS50109">
    <property type="entry name" value="HIS_KIN"/>
    <property type="match status" value="1"/>
</dbReference>
<dbReference type="SMART" id="SM00448">
    <property type="entry name" value="REC"/>
    <property type="match status" value="1"/>
</dbReference>
<dbReference type="InterPro" id="IPR005467">
    <property type="entry name" value="His_kinase_dom"/>
</dbReference>
<keyword evidence="5 13" id="KW-0597">Phosphoprotein</keyword>
<evidence type="ECO:0000256" key="9">
    <source>
        <dbReference type="ARBA" id="ARBA00022989"/>
    </source>
</evidence>
<dbReference type="SUPFAM" id="SSF52172">
    <property type="entry name" value="CheY-like"/>
    <property type="match status" value="1"/>
</dbReference>
<keyword evidence="6" id="KW-0808">Transferase</keyword>
<comment type="caution">
    <text evidence="18">The sequence shown here is derived from an EMBL/GenBank/DDBJ whole genome shotgun (WGS) entry which is preliminary data.</text>
</comment>
<feature type="transmembrane region" description="Helical" evidence="14">
    <location>
        <begin position="14"/>
        <end position="35"/>
    </location>
</feature>
<evidence type="ECO:0000256" key="6">
    <source>
        <dbReference type="ARBA" id="ARBA00022679"/>
    </source>
</evidence>
<evidence type="ECO:0000256" key="2">
    <source>
        <dbReference type="ARBA" id="ARBA00004370"/>
    </source>
</evidence>
<comment type="catalytic activity">
    <reaction evidence="1">
        <text>ATP + protein L-histidine = ADP + protein N-phospho-L-histidine.</text>
        <dbReference type="EC" id="2.7.13.3"/>
    </reaction>
</comment>
<protein>
    <recommendedName>
        <fullName evidence="4">Stage 0 sporulation protein A homolog</fullName>
        <ecNumber evidence="3">2.7.13.3</ecNumber>
    </recommendedName>
</protein>
<dbReference type="InterPro" id="IPR001789">
    <property type="entry name" value="Sig_transdc_resp-reg_receiver"/>
</dbReference>
<evidence type="ECO:0000256" key="3">
    <source>
        <dbReference type="ARBA" id="ARBA00012438"/>
    </source>
</evidence>
<dbReference type="InterPro" id="IPR036097">
    <property type="entry name" value="HisK_dim/P_sf"/>
</dbReference>
<dbReference type="Pfam" id="PF02518">
    <property type="entry name" value="HATPase_c"/>
    <property type="match status" value="1"/>
</dbReference>
<evidence type="ECO:0000313" key="18">
    <source>
        <dbReference type="EMBL" id="MBC5714664.1"/>
    </source>
</evidence>
<dbReference type="GO" id="GO:0009927">
    <property type="term" value="F:histidine phosphotransfer kinase activity"/>
    <property type="evidence" value="ECO:0007669"/>
    <property type="project" value="TreeGrafter"/>
</dbReference>
<feature type="transmembrane region" description="Helical" evidence="14">
    <location>
        <begin position="264"/>
        <end position="287"/>
    </location>
</feature>
<sequence length="689" mass="78331">MHKTKKNKKYTGKIYRYTMLVFVISFLILNSFVHWQMQLQKQTKEAKATYTAETMVQRIETYLNQYQTKSVLLKQIVESDENMNMVKFETLADFIIKGNRALRGIELAKDGIVSEVYPVESNAQAIGLDILTYPARKDYAALAKKSGEYVMAGPLELIQGGTGMLLINPVYTVGAASEKSFWGFTILVLDWDTVIEELNLDGLDDSFYHYRIWNMDIRTGKQNLLIEYGDDGLKDELLVSCDMRNDTWYVEIEPVNGWFSTTEFLVNSMICILLSLFFAVLFLQYAIHRQEEFAHHEEMMRAAKEIQEANEVKSRFLFNMSHDLRTPINAVIGFTELLERHSDDEKKVTDYVKKIQLSSNILLSIINHVLEMSRIENGKESLNEDTESVKELIRTIDAVFETTSRQKNITCEYHVDVIHEYAVFDMTKVEEIFLNIMSNAVKYTPEGGHITADVTEVCEKDHKALYRITIQDTGIGMSEEFIPHLFEPFARERTSTESKVLGTGLGMPIVKALVELMGGTVNVESKVGCGTKISVELFFEIADGKRAEESDQKQEISSTEGIENLAGRRILLAEDNPLNAEITVTLLEESGLSVDHAEDGKMCIEMLHQKEAGYYAAILMDIQMPQMDGYQAARAIRKADDAYASIPIIAMTANAFEEDRKLALESGMNDYIAKPIRMEIVLDVLKQWI</sequence>
<keyword evidence="7 14" id="KW-0812">Transmembrane</keyword>
<keyword evidence="11 14" id="KW-0472">Membrane</keyword>
<dbReference type="SMART" id="SM01079">
    <property type="entry name" value="CHASE"/>
    <property type="match status" value="1"/>
</dbReference>
<keyword evidence="8" id="KW-0418">Kinase</keyword>
<feature type="domain" description="Histidine kinase" evidence="15">
    <location>
        <begin position="319"/>
        <end position="541"/>
    </location>
</feature>
<reference evidence="18" key="1">
    <citation type="submission" date="2020-08" db="EMBL/GenBank/DDBJ databases">
        <title>Genome public.</title>
        <authorList>
            <person name="Liu C."/>
            <person name="Sun Q."/>
        </authorList>
    </citation>
    <scope>NUCLEOTIDE SEQUENCE</scope>
    <source>
        <strain evidence="18">BX1005</strain>
    </source>
</reference>
<dbReference type="Gene3D" id="3.30.565.10">
    <property type="entry name" value="Histidine kinase-like ATPase, C-terminal domain"/>
    <property type="match status" value="1"/>
</dbReference>
<dbReference type="EMBL" id="JACOPH010000009">
    <property type="protein sequence ID" value="MBC5714664.1"/>
    <property type="molecule type" value="Genomic_DNA"/>
</dbReference>
<dbReference type="PRINTS" id="PR00344">
    <property type="entry name" value="BCTRLSENSOR"/>
</dbReference>
<evidence type="ECO:0000256" key="13">
    <source>
        <dbReference type="PROSITE-ProRule" id="PRU00169"/>
    </source>
</evidence>
<dbReference type="CDD" id="cd17546">
    <property type="entry name" value="REC_hyHK_CKI1_RcsC-like"/>
    <property type="match status" value="1"/>
</dbReference>
<organism evidence="18 19">
    <name type="scientific">Roseburia zhanii</name>
    <dbReference type="NCBI Taxonomy" id="2763064"/>
    <lineage>
        <taxon>Bacteria</taxon>
        <taxon>Bacillati</taxon>
        <taxon>Bacillota</taxon>
        <taxon>Clostridia</taxon>
        <taxon>Lachnospirales</taxon>
        <taxon>Lachnospiraceae</taxon>
        <taxon>Roseburia</taxon>
    </lineage>
</organism>
<dbReference type="Pfam" id="PF00512">
    <property type="entry name" value="HisKA"/>
    <property type="match status" value="1"/>
</dbReference>
<gene>
    <name evidence="18" type="ORF">H8S17_10720</name>
</gene>
<dbReference type="SMART" id="SM00387">
    <property type="entry name" value="HATPase_c"/>
    <property type="match status" value="1"/>
</dbReference>
<dbReference type="SMART" id="SM00388">
    <property type="entry name" value="HisKA"/>
    <property type="match status" value="1"/>
</dbReference>
<dbReference type="Gene3D" id="3.40.50.2300">
    <property type="match status" value="1"/>
</dbReference>
<evidence type="ECO:0000313" key="19">
    <source>
        <dbReference type="Proteomes" id="UP000606720"/>
    </source>
</evidence>
<comment type="function">
    <text evidence="12">May play the central regulatory role in sporulation. It may be an element of the effector pathway responsible for the activation of sporulation genes in response to nutritional stress. Spo0A may act in concert with spo0H (a sigma factor) to control the expression of some genes that are critical to the sporulation process.</text>
</comment>
<evidence type="ECO:0000259" key="15">
    <source>
        <dbReference type="PROSITE" id="PS50109"/>
    </source>
</evidence>
<dbReference type="EC" id="2.7.13.3" evidence="3"/>
<dbReference type="FunFam" id="3.30.565.10:FF:000006">
    <property type="entry name" value="Sensor histidine kinase WalK"/>
    <property type="match status" value="1"/>
</dbReference>
<keyword evidence="10" id="KW-0902">Two-component regulatory system</keyword>
<dbReference type="CDD" id="cd00082">
    <property type="entry name" value="HisKA"/>
    <property type="match status" value="1"/>
</dbReference>
<feature type="domain" description="Response regulatory" evidence="16">
    <location>
        <begin position="569"/>
        <end position="689"/>
    </location>
</feature>
<evidence type="ECO:0000256" key="12">
    <source>
        <dbReference type="ARBA" id="ARBA00024867"/>
    </source>
</evidence>
<evidence type="ECO:0000256" key="4">
    <source>
        <dbReference type="ARBA" id="ARBA00018672"/>
    </source>
</evidence>
<dbReference type="GO" id="GO:0005886">
    <property type="term" value="C:plasma membrane"/>
    <property type="evidence" value="ECO:0007669"/>
    <property type="project" value="TreeGrafter"/>
</dbReference>
<dbReference type="AlphaFoldDB" id="A0A923LRD3"/>
<evidence type="ECO:0000256" key="1">
    <source>
        <dbReference type="ARBA" id="ARBA00000085"/>
    </source>
</evidence>
<dbReference type="InterPro" id="IPR003594">
    <property type="entry name" value="HATPase_dom"/>
</dbReference>
<evidence type="ECO:0000256" key="8">
    <source>
        <dbReference type="ARBA" id="ARBA00022777"/>
    </source>
</evidence>
<dbReference type="Gene3D" id="1.10.287.130">
    <property type="match status" value="1"/>
</dbReference>
<evidence type="ECO:0000256" key="11">
    <source>
        <dbReference type="ARBA" id="ARBA00023136"/>
    </source>
</evidence>
<dbReference type="InterPro" id="IPR006189">
    <property type="entry name" value="CHASE_dom"/>
</dbReference>
<dbReference type="RefSeq" id="WP_186867301.1">
    <property type="nucleotide sequence ID" value="NZ_JACOPH010000009.1"/>
</dbReference>